<keyword evidence="1" id="KW-0472">Membrane</keyword>
<reference evidence="3" key="1">
    <citation type="submission" date="2022-11" db="UniProtKB">
        <authorList>
            <consortium name="WormBaseParasite"/>
        </authorList>
    </citation>
    <scope>IDENTIFICATION</scope>
</reference>
<dbReference type="WBParaSite" id="PgR166_g008_t01">
    <property type="protein sequence ID" value="PgR166_g008_t01"/>
    <property type="gene ID" value="PgR166_g008"/>
</dbReference>
<organism evidence="2 3">
    <name type="scientific">Parascaris univalens</name>
    <name type="common">Nematode worm</name>
    <dbReference type="NCBI Taxonomy" id="6257"/>
    <lineage>
        <taxon>Eukaryota</taxon>
        <taxon>Metazoa</taxon>
        <taxon>Ecdysozoa</taxon>
        <taxon>Nematoda</taxon>
        <taxon>Chromadorea</taxon>
        <taxon>Rhabditida</taxon>
        <taxon>Spirurina</taxon>
        <taxon>Ascaridomorpha</taxon>
        <taxon>Ascaridoidea</taxon>
        <taxon>Ascarididae</taxon>
        <taxon>Parascaris</taxon>
    </lineage>
</organism>
<keyword evidence="2" id="KW-1185">Reference proteome</keyword>
<evidence type="ECO:0000313" key="3">
    <source>
        <dbReference type="WBParaSite" id="PgR166_g008_t01"/>
    </source>
</evidence>
<name>A0A915CHS5_PARUN</name>
<sequence length="62" mass="7033">MISDEGGGLRSAHCDQNKCEQVCVPIREFTRNRLFVTINFSLFSVHSIFIPFEVPAFLISKS</sequence>
<dbReference type="Proteomes" id="UP000887569">
    <property type="component" value="Unplaced"/>
</dbReference>
<proteinExistence type="predicted"/>
<keyword evidence="1" id="KW-0812">Transmembrane</keyword>
<keyword evidence="1" id="KW-1133">Transmembrane helix</keyword>
<dbReference type="AlphaFoldDB" id="A0A915CHS5"/>
<evidence type="ECO:0000256" key="1">
    <source>
        <dbReference type="SAM" id="Phobius"/>
    </source>
</evidence>
<protein>
    <submittedName>
        <fullName evidence="3">Uncharacterized protein</fullName>
    </submittedName>
</protein>
<accession>A0A915CHS5</accession>
<feature type="transmembrane region" description="Helical" evidence="1">
    <location>
        <begin position="34"/>
        <end position="52"/>
    </location>
</feature>
<evidence type="ECO:0000313" key="2">
    <source>
        <dbReference type="Proteomes" id="UP000887569"/>
    </source>
</evidence>